<dbReference type="InterPro" id="IPR013154">
    <property type="entry name" value="ADH-like_N"/>
</dbReference>
<dbReference type="InterPro" id="IPR013149">
    <property type="entry name" value="ADH-like_C"/>
</dbReference>
<evidence type="ECO:0000259" key="3">
    <source>
        <dbReference type="SMART" id="SM00829"/>
    </source>
</evidence>
<dbReference type="EC" id="1.6.5.5" evidence="4"/>
<accession>A0A7W6CQV9</accession>
<evidence type="ECO:0000313" key="4">
    <source>
        <dbReference type="EMBL" id="MBB3964544.1"/>
    </source>
</evidence>
<dbReference type="PANTHER" id="PTHR48106:SF13">
    <property type="entry name" value="QUINONE OXIDOREDUCTASE-RELATED"/>
    <property type="match status" value="1"/>
</dbReference>
<dbReference type="Pfam" id="PF00107">
    <property type="entry name" value="ADH_zinc_N"/>
    <property type="match status" value="1"/>
</dbReference>
<protein>
    <submittedName>
        <fullName evidence="4">NADPH2:quinone reductase</fullName>
        <ecNumber evidence="4">1.6.5.5</ecNumber>
    </submittedName>
</protein>
<dbReference type="PANTHER" id="PTHR48106">
    <property type="entry name" value="QUINONE OXIDOREDUCTASE PIG3-RELATED"/>
    <property type="match status" value="1"/>
</dbReference>
<evidence type="ECO:0000256" key="1">
    <source>
        <dbReference type="ARBA" id="ARBA00022857"/>
    </source>
</evidence>
<dbReference type="Gene3D" id="3.90.180.10">
    <property type="entry name" value="Medium-chain alcohol dehydrogenases, catalytic domain"/>
    <property type="match status" value="1"/>
</dbReference>
<dbReference type="AlphaFoldDB" id="A0A7W6CQV9"/>
<dbReference type="InterPro" id="IPR011032">
    <property type="entry name" value="GroES-like_sf"/>
</dbReference>
<dbReference type="InterPro" id="IPR047618">
    <property type="entry name" value="QOR-like"/>
</dbReference>
<sequence length="327" mass="34895">MTKTQAVVLNGTGGPEVLEYVDIDLPPPKAGEVRIRHAAIGLNFIDVYFRTGLYKAPHMPFVPGKEAAGTVTAVGAGVSDFKVGDRVAYAGSDGAYSLERNIETRHLVTVPDGIALETAAAMMLKGMTAQYLLNRTFKVGPDTTLLFHAAAGGVGLIAGQWAKALGATVIGTVGSAAKAQLAREHGYDHVINYATEDFVARVAEITGGKGVDVVYDSIGRDTFPESLDCLKRLGMFVSFGQSSGPIEDFTLALLAQKGSLFATRPTLFTYIATRDELTDCANALFDVVLSNKVRINVNQTYPLREVGRAHTELEARKTTGTTLLIPE</sequence>
<dbReference type="GO" id="GO:0005829">
    <property type="term" value="C:cytosol"/>
    <property type="evidence" value="ECO:0007669"/>
    <property type="project" value="TreeGrafter"/>
</dbReference>
<dbReference type="Gene3D" id="3.40.50.720">
    <property type="entry name" value="NAD(P)-binding Rossmann-like Domain"/>
    <property type="match status" value="1"/>
</dbReference>
<dbReference type="Proteomes" id="UP000582090">
    <property type="component" value="Unassembled WGS sequence"/>
</dbReference>
<dbReference type="SUPFAM" id="SSF51735">
    <property type="entry name" value="NAD(P)-binding Rossmann-fold domains"/>
    <property type="match status" value="1"/>
</dbReference>
<keyword evidence="5" id="KW-1185">Reference proteome</keyword>
<dbReference type="NCBIfam" id="NF008024">
    <property type="entry name" value="PRK10754.1"/>
    <property type="match status" value="1"/>
</dbReference>
<dbReference type="RefSeq" id="WP_183900179.1">
    <property type="nucleotide sequence ID" value="NZ_JACIDW010000005.1"/>
</dbReference>
<dbReference type="InterPro" id="IPR020843">
    <property type="entry name" value="ER"/>
</dbReference>
<dbReference type="Pfam" id="PF08240">
    <property type="entry name" value="ADH_N"/>
    <property type="match status" value="1"/>
</dbReference>
<proteinExistence type="predicted"/>
<dbReference type="CDD" id="cd05286">
    <property type="entry name" value="QOR2"/>
    <property type="match status" value="1"/>
</dbReference>
<dbReference type="GO" id="GO:0035925">
    <property type="term" value="F:mRNA 3'-UTR AU-rich region binding"/>
    <property type="evidence" value="ECO:0007669"/>
    <property type="project" value="TreeGrafter"/>
</dbReference>
<keyword evidence="1" id="KW-0521">NADP</keyword>
<dbReference type="InterPro" id="IPR036291">
    <property type="entry name" value="NAD(P)-bd_dom_sf"/>
</dbReference>
<dbReference type="FunFam" id="3.40.50.720:FF:000053">
    <property type="entry name" value="Quinone oxidoreductase 1"/>
    <property type="match status" value="1"/>
</dbReference>
<comment type="caution">
    <text evidence="4">The sequence shown here is derived from an EMBL/GenBank/DDBJ whole genome shotgun (WGS) entry which is preliminary data.</text>
</comment>
<feature type="domain" description="Enoyl reductase (ER)" evidence="3">
    <location>
        <begin position="13"/>
        <end position="324"/>
    </location>
</feature>
<dbReference type="SUPFAM" id="SSF50129">
    <property type="entry name" value="GroES-like"/>
    <property type="match status" value="1"/>
</dbReference>
<keyword evidence="2 4" id="KW-0560">Oxidoreductase</keyword>
<evidence type="ECO:0000313" key="5">
    <source>
        <dbReference type="Proteomes" id="UP000582090"/>
    </source>
</evidence>
<dbReference type="GO" id="GO:0003960">
    <property type="term" value="F:quinone reductase (NADPH) activity"/>
    <property type="evidence" value="ECO:0007669"/>
    <property type="project" value="UniProtKB-EC"/>
</dbReference>
<name>A0A7W6CQV9_9HYPH</name>
<gene>
    <name evidence="4" type="ORF">GGQ67_002205</name>
</gene>
<dbReference type="EMBL" id="JACIDW010000005">
    <property type="protein sequence ID" value="MBB3964544.1"/>
    <property type="molecule type" value="Genomic_DNA"/>
</dbReference>
<evidence type="ECO:0000256" key="2">
    <source>
        <dbReference type="ARBA" id="ARBA00023002"/>
    </source>
</evidence>
<reference evidence="4 5" key="1">
    <citation type="submission" date="2020-08" db="EMBL/GenBank/DDBJ databases">
        <title>Genomic Encyclopedia of Type Strains, Phase IV (KMG-IV): sequencing the most valuable type-strain genomes for metagenomic binning, comparative biology and taxonomic classification.</title>
        <authorList>
            <person name="Goeker M."/>
        </authorList>
    </citation>
    <scope>NUCLEOTIDE SEQUENCE [LARGE SCALE GENOMIC DNA]</scope>
    <source>
        <strain evidence="4 5">DSM 26575</strain>
    </source>
</reference>
<organism evidence="4 5">
    <name type="scientific">Rhizobium metallidurans</name>
    <dbReference type="NCBI Taxonomy" id="1265931"/>
    <lineage>
        <taxon>Bacteria</taxon>
        <taxon>Pseudomonadati</taxon>
        <taxon>Pseudomonadota</taxon>
        <taxon>Alphaproteobacteria</taxon>
        <taxon>Hyphomicrobiales</taxon>
        <taxon>Rhizobiaceae</taxon>
        <taxon>Rhizobium/Agrobacterium group</taxon>
        <taxon>Rhizobium</taxon>
    </lineage>
</organism>
<dbReference type="SMART" id="SM00829">
    <property type="entry name" value="PKS_ER"/>
    <property type="match status" value="1"/>
</dbReference>
<dbReference type="GO" id="GO:0070402">
    <property type="term" value="F:NADPH binding"/>
    <property type="evidence" value="ECO:0007669"/>
    <property type="project" value="TreeGrafter"/>
</dbReference>